<protein>
    <submittedName>
        <fullName evidence="1">Uncharacterized protein</fullName>
    </submittedName>
</protein>
<keyword evidence="2" id="KW-1185">Reference proteome</keyword>
<proteinExistence type="predicted"/>
<organism evidence="1 2">
    <name type="scientific">Mucor plumbeus</name>
    <dbReference type="NCBI Taxonomy" id="97098"/>
    <lineage>
        <taxon>Eukaryota</taxon>
        <taxon>Fungi</taxon>
        <taxon>Fungi incertae sedis</taxon>
        <taxon>Mucoromycota</taxon>
        <taxon>Mucoromycotina</taxon>
        <taxon>Mucoromycetes</taxon>
        <taxon>Mucorales</taxon>
        <taxon>Mucorineae</taxon>
        <taxon>Mucoraceae</taxon>
        <taxon>Mucor</taxon>
    </lineage>
</organism>
<reference evidence="1" key="1">
    <citation type="submission" date="2020-12" db="EMBL/GenBank/DDBJ databases">
        <title>Metabolic potential, ecology and presence of endohyphal bacteria is reflected in genomic diversity of Mucoromycotina.</title>
        <authorList>
            <person name="Muszewska A."/>
            <person name="Okrasinska A."/>
            <person name="Steczkiewicz K."/>
            <person name="Drgas O."/>
            <person name="Orlowska M."/>
            <person name="Perlinska-Lenart U."/>
            <person name="Aleksandrzak-Piekarczyk T."/>
            <person name="Szatraj K."/>
            <person name="Zielenkiewicz U."/>
            <person name="Pilsyk S."/>
            <person name="Malc E."/>
            <person name="Mieczkowski P."/>
            <person name="Kruszewska J.S."/>
            <person name="Biernat P."/>
            <person name="Pawlowska J."/>
        </authorList>
    </citation>
    <scope>NUCLEOTIDE SEQUENCE</scope>
    <source>
        <strain evidence="1">CBS 226.32</strain>
    </source>
</reference>
<dbReference type="Proteomes" id="UP000650833">
    <property type="component" value="Unassembled WGS sequence"/>
</dbReference>
<dbReference type="EMBL" id="JAEPRC010000493">
    <property type="protein sequence ID" value="KAG2196121.1"/>
    <property type="molecule type" value="Genomic_DNA"/>
</dbReference>
<accession>A0A8H7QP94</accession>
<comment type="caution">
    <text evidence="1">The sequence shown here is derived from an EMBL/GenBank/DDBJ whole genome shotgun (WGS) entry which is preliminary data.</text>
</comment>
<dbReference type="OrthoDB" id="2285739at2759"/>
<gene>
    <name evidence="1" type="ORF">INT46_005318</name>
</gene>
<dbReference type="AlphaFoldDB" id="A0A8H7QP94"/>
<sequence>MTDAAQLSLKEENDHFLKWAKPTATTITAIMMIPYEDNSSFSPAAKLSLCADDRSVLMASDAINLSKTDKEKYHMLASQATTGHILTDQPTGVWTLPT</sequence>
<name>A0A8H7QP94_9FUNG</name>
<evidence type="ECO:0000313" key="2">
    <source>
        <dbReference type="Proteomes" id="UP000650833"/>
    </source>
</evidence>
<evidence type="ECO:0000313" key="1">
    <source>
        <dbReference type="EMBL" id="KAG2196121.1"/>
    </source>
</evidence>